<feature type="transmembrane region" description="Helical" evidence="12">
    <location>
        <begin position="33"/>
        <end position="52"/>
    </location>
</feature>
<feature type="region of interest" description="Disordered" evidence="11">
    <location>
        <begin position="1"/>
        <end position="23"/>
    </location>
</feature>
<sequence>MELQRSSSFAVESGDTKFDDDGRKKRTGTLRSASAHIITAVIGSGVLSLAWALAQLGWIAGIVALCVFSLITLFTSSLLTNSYRSPTGTRNYNYMEAVKNNLGGIKYKICGVSQYSNLVGISIGYTITSAISMAAIKRSNCFHKNGHDAGCHTSNNPYMIIFGVIEIIISQIPNFHELAGLSFIAAVMSFSYALIGIGLSIGQIAEGKIGRTSISGTNVGVDVTSSEKAWNSLQAIGNIAFAYSYSNDTLKSSPPENLVMRKATTVGVSVTTIFYLLCGVLGYAAFGNHAPGNFLTGFGFYNPYWLVDIANICIVVHLVGAYQVFSQPVYQLVEDWCKSLWPESDFIVKEHQIVIPFVGIFNMNLFRLIWRTVFVIFTTVVAMIFPVFNSVLGLIGAAAFWPLTVYFPIEMHISKAKIPSFSLNWIWLKILNFACFIITIVAVAACIQGIITELNHYQPLKSIS</sequence>
<evidence type="ECO:0000256" key="5">
    <source>
        <dbReference type="ARBA" id="ARBA00022847"/>
    </source>
</evidence>
<feature type="transmembrane region" description="Helical" evidence="12">
    <location>
        <begin position="263"/>
        <end position="284"/>
    </location>
</feature>
<feature type="domain" description="Amino acid transporter transmembrane" evidence="13">
    <location>
        <begin position="27"/>
        <end position="451"/>
    </location>
</feature>
<evidence type="ECO:0000256" key="8">
    <source>
        <dbReference type="ARBA" id="ARBA00023136"/>
    </source>
</evidence>
<feature type="compositionally biased region" description="Polar residues" evidence="11">
    <location>
        <begin position="1"/>
        <end position="10"/>
    </location>
</feature>
<keyword evidence="6" id="KW-0029">Amino-acid transport</keyword>
<dbReference type="InterPro" id="IPR013057">
    <property type="entry name" value="AA_transpt_TM"/>
</dbReference>
<feature type="transmembrane region" description="Helical" evidence="12">
    <location>
        <begin position="368"/>
        <end position="385"/>
    </location>
</feature>
<feature type="transmembrane region" description="Helical" evidence="12">
    <location>
        <begin position="304"/>
        <end position="325"/>
    </location>
</feature>
<evidence type="ECO:0000313" key="14">
    <source>
        <dbReference type="EMBL" id="SPC96965.1"/>
    </source>
</evidence>
<evidence type="ECO:0000256" key="9">
    <source>
        <dbReference type="ARBA" id="ARBA00023294"/>
    </source>
</evidence>
<dbReference type="GO" id="GO:0006865">
    <property type="term" value="P:amino acid transport"/>
    <property type="evidence" value="ECO:0007669"/>
    <property type="project" value="UniProtKB-KW"/>
</dbReference>
<comment type="subcellular location">
    <subcellularLocation>
        <location evidence="1">Endomembrane system</location>
        <topology evidence="1">Multi-pass membrane protein</topology>
    </subcellularLocation>
</comment>
<keyword evidence="5" id="KW-0769">Symport</keyword>
<keyword evidence="3" id="KW-0813">Transport</keyword>
<accession>A0A2N9GBU3</accession>
<feature type="transmembrane region" description="Helical" evidence="12">
    <location>
        <begin position="391"/>
        <end position="409"/>
    </location>
</feature>
<dbReference type="Pfam" id="PF01490">
    <property type="entry name" value="Aa_trans"/>
    <property type="match status" value="1"/>
</dbReference>
<dbReference type="EMBL" id="OIVN01001720">
    <property type="protein sequence ID" value="SPC96965.1"/>
    <property type="molecule type" value="Genomic_DNA"/>
</dbReference>
<feature type="transmembrane region" description="Helical" evidence="12">
    <location>
        <begin position="181"/>
        <end position="201"/>
    </location>
</feature>
<organism evidence="14">
    <name type="scientific">Fagus sylvatica</name>
    <name type="common">Beechnut</name>
    <dbReference type="NCBI Taxonomy" id="28930"/>
    <lineage>
        <taxon>Eukaryota</taxon>
        <taxon>Viridiplantae</taxon>
        <taxon>Streptophyta</taxon>
        <taxon>Embryophyta</taxon>
        <taxon>Tracheophyta</taxon>
        <taxon>Spermatophyta</taxon>
        <taxon>Magnoliopsida</taxon>
        <taxon>eudicotyledons</taxon>
        <taxon>Gunneridae</taxon>
        <taxon>Pentapetalae</taxon>
        <taxon>rosids</taxon>
        <taxon>fabids</taxon>
        <taxon>Fagales</taxon>
        <taxon>Fagaceae</taxon>
        <taxon>Fagus</taxon>
    </lineage>
</organism>
<evidence type="ECO:0000256" key="10">
    <source>
        <dbReference type="ARBA" id="ARBA00045588"/>
    </source>
</evidence>
<gene>
    <name evidence="14" type="ORF">FSB_LOCUS24847</name>
</gene>
<evidence type="ECO:0000256" key="2">
    <source>
        <dbReference type="ARBA" id="ARBA00005590"/>
    </source>
</evidence>
<protein>
    <recommendedName>
        <fullName evidence="13">Amino acid transporter transmembrane domain-containing protein</fullName>
    </recommendedName>
</protein>
<evidence type="ECO:0000256" key="6">
    <source>
        <dbReference type="ARBA" id="ARBA00022970"/>
    </source>
</evidence>
<dbReference type="AlphaFoldDB" id="A0A2N9GBU3"/>
<evidence type="ECO:0000256" key="1">
    <source>
        <dbReference type="ARBA" id="ARBA00004127"/>
    </source>
</evidence>
<evidence type="ECO:0000256" key="3">
    <source>
        <dbReference type="ARBA" id="ARBA00022448"/>
    </source>
</evidence>
<feature type="transmembrane region" description="Helical" evidence="12">
    <location>
        <begin position="58"/>
        <end position="80"/>
    </location>
</feature>
<keyword evidence="4 12" id="KW-0812">Transmembrane</keyword>
<keyword evidence="9" id="KW-0927">Auxin signaling pathway</keyword>
<feature type="compositionally biased region" description="Basic and acidic residues" evidence="11">
    <location>
        <begin position="14"/>
        <end position="23"/>
    </location>
</feature>
<comment type="function">
    <text evidence="10">Carrier protein involved in proton-driven auxin influx. Mediates the formation of auxin gradient from developing leaves (site of auxin biosynthesis) to tips by contributing to the loading of auxin in vascular tissues and facilitating acropetal (base to tip) auxin transport within inner tissues of the root apex, and basipetal (tip to base) auxin transport within outer tissues of the root apex. May be involved in lateral roots and nodules formation.</text>
</comment>
<keyword evidence="8 12" id="KW-0472">Membrane</keyword>
<evidence type="ECO:0000256" key="7">
    <source>
        <dbReference type="ARBA" id="ARBA00022989"/>
    </source>
</evidence>
<dbReference type="GO" id="GO:0015293">
    <property type="term" value="F:symporter activity"/>
    <property type="evidence" value="ECO:0007669"/>
    <property type="project" value="UniProtKB-KW"/>
</dbReference>
<dbReference type="PANTHER" id="PTHR48017">
    <property type="entry name" value="OS05G0424000 PROTEIN-RELATED"/>
    <property type="match status" value="1"/>
</dbReference>
<proteinExistence type="inferred from homology"/>
<name>A0A2N9GBU3_FAGSY</name>
<feature type="transmembrane region" description="Helical" evidence="12">
    <location>
        <begin position="430"/>
        <end position="451"/>
    </location>
</feature>
<reference evidence="14" key="1">
    <citation type="submission" date="2018-02" db="EMBL/GenBank/DDBJ databases">
        <authorList>
            <person name="Cohen D.B."/>
            <person name="Kent A.D."/>
        </authorList>
    </citation>
    <scope>NUCLEOTIDE SEQUENCE</scope>
</reference>
<dbReference type="GO" id="GO:0009734">
    <property type="term" value="P:auxin-activated signaling pathway"/>
    <property type="evidence" value="ECO:0007669"/>
    <property type="project" value="UniProtKB-KW"/>
</dbReference>
<evidence type="ECO:0000256" key="12">
    <source>
        <dbReference type="SAM" id="Phobius"/>
    </source>
</evidence>
<keyword evidence="7 12" id="KW-1133">Transmembrane helix</keyword>
<evidence type="ECO:0000259" key="13">
    <source>
        <dbReference type="Pfam" id="PF01490"/>
    </source>
</evidence>
<dbReference type="GO" id="GO:0012505">
    <property type="term" value="C:endomembrane system"/>
    <property type="evidence" value="ECO:0007669"/>
    <property type="project" value="UniProtKB-SubCell"/>
</dbReference>
<evidence type="ECO:0000256" key="4">
    <source>
        <dbReference type="ARBA" id="ARBA00022692"/>
    </source>
</evidence>
<evidence type="ECO:0000256" key="11">
    <source>
        <dbReference type="SAM" id="MobiDB-lite"/>
    </source>
</evidence>
<comment type="similarity">
    <text evidence="2">Belongs to the amino acid/polyamine transporter 2 family. Amino acid/auxin permease (AAAP) (TC 2.A.18.1) subfamily.</text>
</comment>